<feature type="compositionally biased region" description="Basic and acidic residues" evidence="1">
    <location>
        <begin position="483"/>
        <end position="501"/>
    </location>
</feature>
<evidence type="ECO:0000256" key="1">
    <source>
        <dbReference type="SAM" id="MobiDB-lite"/>
    </source>
</evidence>
<gene>
    <name evidence="2" type="ORF">EVG20_g4482</name>
</gene>
<name>A0A4Y9YYC6_9AGAM</name>
<comment type="caution">
    <text evidence="2">The sequence shown here is derived from an EMBL/GenBank/DDBJ whole genome shotgun (WGS) entry which is preliminary data.</text>
</comment>
<keyword evidence="3" id="KW-1185">Reference proteome</keyword>
<feature type="compositionally biased region" description="Polar residues" evidence="1">
    <location>
        <begin position="448"/>
        <end position="475"/>
    </location>
</feature>
<accession>A0A4Y9YYC6</accession>
<sequence>MATEPPPTLINQPAVSTPSEVWAASTTNALDTTLESSEATGGALATVTDADPIVPGGFPGGPGEDDVKGAAIVGADGTKTETQEVIEKANLPKQDDVKKTVQPVSKTAAAYIPAGVANAGHTVAQYLPAGVTDAINSYLRTSYFAVPYFIMLMPHIKSLPSQEILGLQPHEHVEGAGELPGTVFERGVARLPEEHMHGHYTGSEVVEGADVVTASEHDKPHLKSLPSQEKLGFQPHEHVDGAGELPGTVFESGVARLPEERRHGDYTGSEALTVADVATASEHDRPHIKSFPSQELVGFQPHEHVDGAGELPGTVFERGVARTPEERRHGSYTGPEALTGANVVIASEHDRPHIKSLPSQELVGFQPHEHVEGAGELPGTVDESGVARLPDDRTPGTQTPAAGGAPIASTTASSAVVGVSAASSHTAGPPTQDQEQGGVKPKEVAKEQTGSSDKVGQGPQPNLQAREWTTWQGVSNGAHKHGVSSDDADRTDADVRARVGNDEVQPPHSEPAKTSQALNAPSATNGHSADQSASPVEAKSGHKAGFLERVRGEAKILVGKLAGDKHKVEEGKHTKAGDA</sequence>
<reference evidence="2 3" key="1">
    <citation type="submission" date="2019-02" db="EMBL/GenBank/DDBJ databases">
        <title>Genome sequencing of the rare red list fungi Dentipellis fragilis.</title>
        <authorList>
            <person name="Buettner E."/>
            <person name="Kellner H."/>
        </authorList>
    </citation>
    <scope>NUCLEOTIDE SEQUENCE [LARGE SCALE GENOMIC DNA]</scope>
    <source>
        <strain evidence="2 3">DSM 105465</strain>
    </source>
</reference>
<feature type="compositionally biased region" description="Basic and acidic residues" evidence="1">
    <location>
        <begin position="562"/>
        <end position="579"/>
    </location>
</feature>
<organism evidence="2 3">
    <name type="scientific">Dentipellis fragilis</name>
    <dbReference type="NCBI Taxonomy" id="205917"/>
    <lineage>
        <taxon>Eukaryota</taxon>
        <taxon>Fungi</taxon>
        <taxon>Dikarya</taxon>
        <taxon>Basidiomycota</taxon>
        <taxon>Agaricomycotina</taxon>
        <taxon>Agaricomycetes</taxon>
        <taxon>Russulales</taxon>
        <taxon>Hericiaceae</taxon>
        <taxon>Dentipellis</taxon>
    </lineage>
</organism>
<dbReference type="Proteomes" id="UP000298327">
    <property type="component" value="Unassembled WGS sequence"/>
</dbReference>
<evidence type="ECO:0000313" key="2">
    <source>
        <dbReference type="EMBL" id="TFY66613.1"/>
    </source>
</evidence>
<dbReference type="EMBL" id="SEOQ01000232">
    <property type="protein sequence ID" value="TFY66613.1"/>
    <property type="molecule type" value="Genomic_DNA"/>
</dbReference>
<dbReference type="OrthoDB" id="3268823at2759"/>
<proteinExistence type="predicted"/>
<feature type="compositionally biased region" description="Polar residues" evidence="1">
    <location>
        <begin position="512"/>
        <end position="534"/>
    </location>
</feature>
<evidence type="ECO:0000313" key="3">
    <source>
        <dbReference type="Proteomes" id="UP000298327"/>
    </source>
</evidence>
<dbReference type="AlphaFoldDB" id="A0A4Y9YYC6"/>
<feature type="compositionally biased region" description="Basic and acidic residues" evidence="1">
    <location>
        <begin position="545"/>
        <end position="554"/>
    </location>
</feature>
<protein>
    <submittedName>
        <fullName evidence="2">Uncharacterized protein</fullName>
    </submittedName>
</protein>
<feature type="compositionally biased region" description="Low complexity" evidence="1">
    <location>
        <begin position="399"/>
        <end position="428"/>
    </location>
</feature>
<feature type="region of interest" description="Disordered" evidence="1">
    <location>
        <begin position="371"/>
        <end position="579"/>
    </location>
</feature>